<dbReference type="PRINTS" id="PR00344">
    <property type="entry name" value="BCTRLSENSOR"/>
</dbReference>
<dbReference type="SMART" id="SM00387">
    <property type="entry name" value="HATPase_c"/>
    <property type="match status" value="1"/>
</dbReference>
<keyword evidence="4" id="KW-0067">ATP-binding</keyword>
<evidence type="ECO:0000313" key="5">
    <source>
        <dbReference type="Proteomes" id="UP001204376"/>
    </source>
</evidence>
<name>A0ABT1SXE6_9SPHI</name>
<dbReference type="Gene3D" id="1.10.287.130">
    <property type="match status" value="1"/>
</dbReference>
<dbReference type="PANTHER" id="PTHR43065">
    <property type="entry name" value="SENSOR HISTIDINE KINASE"/>
    <property type="match status" value="1"/>
</dbReference>
<comment type="caution">
    <text evidence="4">The sequence shown here is derived from an EMBL/GenBank/DDBJ whole genome shotgun (WGS) entry which is preliminary data.</text>
</comment>
<dbReference type="Pfam" id="PF00027">
    <property type="entry name" value="cNMP_binding"/>
    <property type="match status" value="1"/>
</dbReference>
<dbReference type="SUPFAM" id="SSF51206">
    <property type="entry name" value="cAMP-binding domain-like"/>
    <property type="match status" value="1"/>
</dbReference>
<dbReference type="InterPro" id="IPR014710">
    <property type="entry name" value="RmlC-like_jellyroll"/>
</dbReference>
<dbReference type="PROSITE" id="PS50109">
    <property type="entry name" value="HIS_KIN"/>
    <property type="match status" value="1"/>
</dbReference>
<dbReference type="InterPro" id="IPR036890">
    <property type="entry name" value="HATPase_C_sf"/>
</dbReference>
<dbReference type="InterPro" id="IPR018490">
    <property type="entry name" value="cNMP-bd_dom_sf"/>
</dbReference>
<protein>
    <recommendedName>
        <fullName evidence="2">histidine kinase</fullName>
        <ecNumber evidence="2">2.7.13.3</ecNumber>
    </recommendedName>
</protein>
<dbReference type="EC" id="2.7.13.3" evidence="2"/>
<dbReference type="CDD" id="cd00038">
    <property type="entry name" value="CAP_ED"/>
    <property type="match status" value="1"/>
</dbReference>
<dbReference type="InterPro" id="IPR003594">
    <property type="entry name" value="HATPase_dom"/>
</dbReference>
<evidence type="ECO:0000256" key="2">
    <source>
        <dbReference type="ARBA" id="ARBA00012438"/>
    </source>
</evidence>
<dbReference type="Gene3D" id="2.60.120.10">
    <property type="entry name" value="Jelly Rolls"/>
    <property type="match status" value="1"/>
</dbReference>
<dbReference type="InterPro" id="IPR005467">
    <property type="entry name" value="His_kinase_dom"/>
</dbReference>
<dbReference type="PANTHER" id="PTHR43065:SF48">
    <property type="entry name" value="HISTIDINE KINASE"/>
    <property type="match status" value="1"/>
</dbReference>
<dbReference type="Pfam" id="PF02518">
    <property type="entry name" value="HATPase_c"/>
    <property type="match status" value="1"/>
</dbReference>
<evidence type="ECO:0000313" key="4">
    <source>
        <dbReference type="EMBL" id="MCQ6957030.1"/>
    </source>
</evidence>
<dbReference type="Proteomes" id="UP001204376">
    <property type="component" value="Unassembled WGS sequence"/>
</dbReference>
<evidence type="ECO:0000259" key="3">
    <source>
        <dbReference type="PROSITE" id="PS50109"/>
    </source>
</evidence>
<feature type="domain" description="Histidine kinase" evidence="3">
    <location>
        <begin position="295"/>
        <end position="466"/>
    </location>
</feature>
<dbReference type="EMBL" id="JANHOH010000001">
    <property type="protein sequence ID" value="MCQ6957030.1"/>
    <property type="molecule type" value="Genomic_DNA"/>
</dbReference>
<organism evidence="4 5">
    <name type="scientific">Mucilaginibacter aquariorum</name>
    <dbReference type="NCBI Taxonomy" id="2967225"/>
    <lineage>
        <taxon>Bacteria</taxon>
        <taxon>Pseudomonadati</taxon>
        <taxon>Bacteroidota</taxon>
        <taxon>Sphingobacteriia</taxon>
        <taxon>Sphingobacteriales</taxon>
        <taxon>Sphingobacteriaceae</taxon>
        <taxon>Mucilaginibacter</taxon>
    </lineage>
</organism>
<accession>A0ABT1SXE6</accession>
<dbReference type="GO" id="GO:0005524">
    <property type="term" value="F:ATP binding"/>
    <property type="evidence" value="ECO:0007669"/>
    <property type="project" value="UniProtKB-KW"/>
</dbReference>
<comment type="catalytic activity">
    <reaction evidence="1">
        <text>ATP + protein L-histidine = ADP + protein N-phospho-L-histidine.</text>
        <dbReference type="EC" id="2.7.13.3"/>
    </reaction>
</comment>
<sequence>MKGINANWLQTIDALKAVPVEQLEWFIENSQIRALEADALLFKPNTPVDATYIVYSGKVSMYVLQNSEAREFALAGPGAINGYLPFSRGKINFGYGRAMENTLLLSFPIEKINEMICTHLELTEAMVHVMTSRVREFTTRQQQDEKMMALGKLSAGLAHELNNPAAAMLRNARTMGKYLTAARDDFRDIMNLNIDPEVIDKVSEFMNKLMSERLNLPISLKAHTLLEDELITWLSARHIRSAGPLAETLADFRISGNDLAGLTIDLPEVSVEKILHWAMNHLLTESKLSDIVYASQRIVELVGSVKIYTHMDQSQDKQYTDIREGIRNTLTMLRHKIVQNQISVSEEFEPGLPPVNAMPGELNQVWTNLIDNSIDALADIRPGNLKISSYQEADHVIICFSDNGKGISPDIVNDIFEPFFTTKDIKNGSGLGLDVVKRIIRLHGGSIHVESVPGNTLFKVRIPING</sequence>
<dbReference type="Gene3D" id="3.30.565.10">
    <property type="entry name" value="Histidine kinase-like ATPase, C-terminal domain"/>
    <property type="match status" value="1"/>
</dbReference>
<reference evidence="4 5" key="1">
    <citation type="submission" date="2022-07" db="EMBL/GenBank/DDBJ databases">
        <title>Mucilaginibacter sp. JC4.</title>
        <authorList>
            <person name="Le V."/>
            <person name="Ko S.-R."/>
            <person name="Ahn C.-Y."/>
            <person name="Oh H.-M."/>
        </authorList>
    </citation>
    <scope>NUCLEOTIDE SEQUENCE [LARGE SCALE GENOMIC DNA]</scope>
    <source>
        <strain evidence="4 5">JC4</strain>
    </source>
</reference>
<keyword evidence="4" id="KW-0547">Nucleotide-binding</keyword>
<dbReference type="SUPFAM" id="SSF55874">
    <property type="entry name" value="ATPase domain of HSP90 chaperone/DNA topoisomerase II/histidine kinase"/>
    <property type="match status" value="1"/>
</dbReference>
<gene>
    <name evidence="4" type="ORF">NPE20_03640</name>
</gene>
<evidence type="ECO:0000256" key="1">
    <source>
        <dbReference type="ARBA" id="ARBA00000085"/>
    </source>
</evidence>
<keyword evidence="5" id="KW-1185">Reference proteome</keyword>
<proteinExistence type="predicted"/>
<dbReference type="RefSeq" id="WP_256537240.1">
    <property type="nucleotide sequence ID" value="NZ_JANHOH010000001.1"/>
</dbReference>
<dbReference type="InterPro" id="IPR000595">
    <property type="entry name" value="cNMP-bd_dom"/>
</dbReference>
<dbReference type="InterPro" id="IPR004358">
    <property type="entry name" value="Sig_transdc_His_kin-like_C"/>
</dbReference>